<feature type="region of interest" description="Disordered" evidence="1">
    <location>
        <begin position="165"/>
        <end position="184"/>
    </location>
</feature>
<dbReference type="RefSeq" id="XP_013900421.1">
    <property type="nucleotide sequence ID" value="XM_014044967.1"/>
</dbReference>
<dbReference type="EMBL" id="KK101295">
    <property type="protein sequence ID" value="KIZ01402.1"/>
    <property type="molecule type" value="Genomic_DNA"/>
</dbReference>
<accession>A0A0D2MLE9</accession>
<keyword evidence="3" id="KW-1185">Reference proteome</keyword>
<evidence type="ECO:0008006" key="4">
    <source>
        <dbReference type="Google" id="ProtNLM"/>
    </source>
</evidence>
<gene>
    <name evidence="2" type="ORF">MNEG_6561</name>
</gene>
<evidence type="ECO:0000313" key="3">
    <source>
        <dbReference type="Proteomes" id="UP000054498"/>
    </source>
</evidence>
<reference evidence="2 3" key="1">
    <citation type="journal article" date="2013" name="BMC Genomics">
        <title>Reconstruction of the lipid metabolism for the microalga Monoraphidium neglectum from its genome sequence reveals characteristics suitable for biofuel production.</title>
        <authorList>
            <person name="Bogen C."/>
            <person name="Al-Dilaimi A."/>
            <person name="Albersmeier A."/>
            <person name="Wichmann J."/>
            <person name="Grundmann M."/>
            <person name="Rupp O."/>
            <person name="Lauersen K.J."/>
            <person name="Blifernez-Klassen O."/>
            <person name="Kalinowski J."/>
            <person name="Goesmann A."/>
            <person name="Mussgnug J.H."/>
            <person name="Kruse O."/>
        </authorList>
    </citation>
    <scope>NUCLEOTIDE SEQUENCE [LARGE SCALE GENOMIC DNA]</scope>
    <source>
        <strain evidence="2 3">SAG 48.87</strain>
    </source>
</reference>
<protein>
    <recommendedName>
        <fullName evidence="4">DUF4188 domain-containing protein</fullName>
    </recommendedName>
</protein>
<dbReference type="STRING" id="145388.A0A0D2MLE9"/>
<dbReference type="Proteomes" id="UP000054498">
    <property type="component" value="Unassembled WGS sequence"/>
</dbReference>
<dbReference type="Pfam" id="PF13826">
    <property type="entry name" value="Monooxy_af470-like"/>
    <property type="match status" value="1"/>
</dbReference>
<evidence type="ECO:0000313" key="2">
    <source>
        <dbReference type="EMBL" id="KIZ01402.1"/>
    </source>
</evidence>
<dbReference type="InterPro" id="IPR025444">
    <property type="entry name" value="Monooxy_af470"/>
</dbReference>
<evidence type="ECO:0000256" key="1">
    <source>
        <dbReference type="SAM" id="MobiDB-lite"/>
    </source>
</evidence>
<dbReference type="OrthoDB" id="2018624at2759"/>
<dbReference type="KEGG" id="mng:MNEG_6561"/>
<name>A0A0D2MLE9_9CHLO</name>
<dbReference type="GeneID" id="25739437"/>
<sequence>MALLSLRGEPPSVLQGKYSVEIEGDFVVFVIGIYLQPGAWLWRLGTIFRAGRAMDAMKRELSEHPEYGCMLVNHTSARTNPTHLVQIWRSYDHLADYARNRMAKHLGPWLQWNVEAKGFKGAQIPGVGIFHEAYLVSNYEAIYRNMPRSGLAKIGKLVSASHGRLRTGKGRLNQTNGDDHAAIQ</sequence>
<dbReference type="AlphaFoldDB" id="A0A0D2MLE9"/>
<proteinExistence type="predicted"/>
<organism evidence="2 3">
    <name type="scientific">Monoraphidium neglectum</name>
    <dbReference type="NCBI Taxonomy" id="145388"/>
    <lineage>
        <taxon>Eukaryota</taxon>
        <taxon>Viridiplantae</taxon>
        <taxon>Chlorophyta</taxon>
        <taxon>core chlorophytes</taxon>
        <taxon>Chlorophyceae</taxon>
        <taxon>CS clade</taxon>
        <taxon>Sphaeropleales</taxon>
        <taxon>Selenastraceae</taxon>
        <taxon>Monoraphidium</taxon>
    </lineage>
</organism>